<keyword evidence="2" id="KW-0732">Signal</keyword>
<comment type="caution">
    <text evidence="4">The sequence shown here is derived from an EMBL/GenBank/DDBJ whole genome shotgun (WGS) entry which is preliminary data.</text>
</comment>
<dbReference type="InterPro" id="IPR050546">
    <property type="entry name" value="Glycosyl_Hydrlase_16"/>
</dbReference>
<name>A0ABS1HMA3_9BACT</name>
<dbReference type="SUPFAM" id="SSF49899">
    <property type="entry name" value="Concanavalin A-like lectins/glucanases"/>
    <property type="match status" value="1"/>
</dbReference>
<proteinExistence type="inferred from homology"/>
<dbReference type="EMBL" id="JAENRR010000042">
    <property type="protein sequence ID" value="MBK3518802.1"/>
    <property type="molecule type" value="Genomic_DNA"/>
</dbReference>
<evidence type="ECO:0000256" key="2">
    <source>
        <dbReference type="SAM" id="SignalP"/>
    </source>
</evidence>
<evidence type="ECO:0000313" key="5">
    <source>
        <dbReference type="Proteomes" id="UP000605676"/>
    </source>
</evidence>
<gene>
    <name evidence="4" type="ORF">JIV24_15750</name>
</gene>
<dbReference type="RefSeq" id="WP_200466023.1">
    <property type="nucleotide sequence ID" value="NZ_JAENRR010000042.1"/>
</dbReference>
<reference evidence="4 5" key="1">
    <citation type="submission" date="2021-01" db="EMBL/GenBank/DDBJ databases">
        <title>Carboxyliciviraga sp.nov., isolated from coastal sediments.</title>
        <authorList>
            <person name="Lu D."/>
            <person name="Zhang T."/>
        </authorList>
    </citation>
    <scope>NUCLEOTIDE SEQUENCE [LARGE SCALE GENOMIC DNA]</scope>
    <source>
        <strain evidence="4 5">N1Y132</strain>
    </source>
</reference>
<dbReference type="PANTHER" id="PTHR10963">
    <property type="entry name" value="GLYCOSYL HYDROLASE-RELATED"/>
    <property type="match status" value="1"/>
</dbReference>
<feature type="domain" description="GH16" evidence="3">
    <location>
        <begin position="30"/>
        <end position="264"/>
    </location>
</feature>
<evidence type="ECO:0000256" key="1">
    <source>
        <dbReference type="ARBA" id="ARBA00006865"/>
    </source>
</evidence>
<dbReference type="InterPro" id="IPR000757">
    <property type="entry name" value="Beta-glucanase-like"/>
</dbReference>
<keyword evidence="4" id="KW-0378">Hydrolase</keyword>
<dbReference type="PROSITE" id="PS51762">
    <property type="entry name" value="GH16_2"/>
    <property type="match status" value="1"/>
</dbReference>
<dbReference type="Pfam" id="PF00722">
    <property type="entry name" value="Glyco_hydro_16"/>
    <property type="match status" value="1"/>
</dbReference>
<dbReference type="InterPro" id="IPR013320">
    <property type="entry name" value="ConA-like_dom_sf"/>
</dbReference>
<evidence type="ECO:0000313" key="4">
    <source>
        <dbReference type="EMBL" id="MBK3518802.1"/>
    </source>
</evidence>
<evidence type="ECO:0000259" key="3">
    <source>
        <dbReference type="PROSITE" id="PS51762"/>
    </source>
</evidence>
<dbReference type="GO" id="GO:0016787">
    <property type="term" value="F:hydrolase activity"/>
    <property type="evidence" value="ECO:0007669"/>
    <property type="project" value="UniProtKB-KW"/>
</dbReference>
<protein>
    <submittedName>
        <fullName evidence="4">Glycoside hydrolase family 16 protein</fullName>
    </submittedName>
</protein>
<dbReference type="Gene3D" id="2.60.120.200">
    <property type="match status" value="1"/>
</dbReference>
<comment type="similarity">
    <text evidence="1">Belongs to the glycosyl hydrolase 16 family.</text>
</comment>
<dbReference type="PROSITE" id="PS51257">
    <property type="entry name" value="PROKAR_LIPOPROTEIN"/>
    <property type="match status" value="1"/>
</dbReference>
<feature type="chain" id="PRO_5046504881" evidence="2">
    <location>
        <begin position="21"/>
        <end position="264"/>
    </location>
</feature>
<dbReference type="Proteomes" id="UP000605676">
    <property type="component" value="Unassembled WGS sequence"/>
</dbReference>
<sequence>MKLFYFVLLMIFLVSCSSKSGYQLVWSDEFDYAGLPDSSKWSYDVEGNAWQWGNNELQHYTANRLENAVVKDGQLHIIAHKEDGFNRSYTSARLVTKGKGDWLYGRIEVRAKVASGKGTWPAIWMLPSDWEYGGWPDSGEIDIMEYVGYAPDSLFFTVHTGAYNHVKGTHKANGVLVPDAEHDYHVYALEWTASKCLFFLDDEKVFEFKKEERATSAEWPFDKRFHLIVNLAVGGNWGGKHGVDETIFPCEMLVDYVRVYQKDK</sequence>
<dbReference type="PANTHER" id="PTHR10963:SF55">
    <property type="entry name" value="GLYCOSIDE HYDROLASE FAMILY 16 PROTEIN"/>
    <property type="match status" value="1"/>
</dbReference>
<organism evidence="4 5">
    <name type="scientific">Carboxylicivirga marina</name>
    <dbReference type="NCBI Taxonomy" id="2800988"/>
    <lineage>
        <taxon>Bacteria</taxon>
        <taxon>Pseudomonadati</taxon>
        <taxon>Bacteroidota</taxon>
        <taxon>Bacteroidia</taxon>
        <taxon>Marinilabiliales</taxon>
        <taxon>Marinilabiliaceae</taxon>
        <taxon>Carboxylicivirga</taxon>
    </lineage>
</organism>
<keyword evidence="5" id="KW-1185">Reference proteome</keyword>
<feature type="signal peptide" evidence="2">
    <location>
        <begin position="1"/>
        <end position="20"/>
    </location>
</feature>
<dbReference type="CDD" id="cd08023">
    <property type="entry name" value="GH16_laminarinase_like"/>
    <property type="match status" value="1"/>
</dbReference>
<accession>A0ABS1HMA3</accession>